<reference evidence="1 2" key="1">
    <citation type="submission" date="2018-10" db="EMBL/GenBank/DDBJ databases">
        <title>A high-quality apple genome assembly.</title>
        <authorList>
            <person name="Hu J."/>
        </authorList>
    </citation>
    <scope>NUCLEOTIDE SEQUENCE [LARGE SCALE GENOMIC DNA]</scope>
    <source>
        <strain evidence="2">cv. HFTH1</strain>
        <tissue evidence="1">Young leaf</tissue>
    </source>
</reference>
<accession>A0A498J6C5</accession>
<protein>
    <submittedName>
        <fullName evidence="1">Uncharacterized protein</fullName>
    </submittedName>
</protein>
<gene>
    <name evidence="1" type="ORF">DVH24_020332</name>
</gene>
<evidence type="ECO:0000313" key="1">
    <source>
        <dbReference type="EMBL" id="RXH91309.1"/>
    </source>
</evidence>
<comment type="caution">
    <text evidence="1">The sequence shown here is derived from an EMBL/GenBank/DDBJ whole genome shotgun (WGS) entry which is preliminary data.</text>
</comment>
<dbReference type="AlphaFoldDB" id="A0A498J6C5"/>
<organism evidence="1 2">
    <name type="scientific">Malus domestica</name>
    <name type="common">Apple</name>
    <name type="synonym">Pyrus malus</name>
    <dbReference type="NCBI Taxonomy" id="3750"/>
    <lineage>
        <taxon>Eukaryota</taxon>
        <taxon>Viridiplantae</taxon>
        <taxon>Streptophyta</taxon>
        <taxon>Embryophyta</taxon>
        <taxon>Tracheophyta</taxon>
        <taxon>Spermatophyta</taxon>
        <taxon>Magnoliopsida</taxon>
        <taxon>eudicotyledons</taxon>
        <taxon>Gunneridae</taxon>
        <taxon>Pentapetalae</taxon>
        <taxon>rosids</taxon>
        <taxon>fabids</taxon>
        <taxon>Rosales</taxon>
        <taxon>Rosaceae</taxon>
        <taxon>Amygdaloideae</taxon>
        <taxon>Maleae</taxon>
        <taxon>Malus</taxon>
    </lineage>
</organism>
<name>A0A498J6C5_MALDO</name>
<evidence type="ECO:0000313" key="2">
    <source>
        <dbReference type="Proteomes" id="UP000290289"/>
    </source>
</evidence>
<proteinExistence type="predicted"/>
<dbReference type="STRING" id="3750.A0A498J6C5"/>
<keyword evidence="2" id="KW-1185">Reference proteome</keyword>
<sequence>MANLPVITITEEVLKWLGEDVDCCICKENLFDEHNFCPICRHEPQTDDHAYESWKETEKEAEEDRKGASNAIRGVIVVYFSLTLG</sequence>
<dbReference type="EMBL" id="RDQH01000334">
    <property type="protein sequence ID" value="RXH91309.1"/>
    <property type="molecule type" value="Genomic_DNA"/>
</dbReference>
<dbReference type="Proteomes" id="UP000290289">
    <property type="component" value="Chromosome 8"/>
</dbReference>